<dbReference type="EMBL" id="ML996099">
    <property type="protein sequence ID" value="KAF2740640.1"/>
    <property type="molecule type" value="Genomic_DNA"/>
</dbReference>
<feature type="region of interest" description="Disordered" evidence="1">
    <location>
        <begin position="492"/>
        <end position="556"/>
    </location>
</feature>
<feature type="compositionally biased region" description="Basic and acidic residues" evidence="1">
    <location>
        <begin position="83"/>
        <end position="94"/>
    </location>
</feature>
<feature type="region of interest" description="Disordered" evidence="1">
    <location>
        <begin position="19"/>
        <end position="158"/>
    </location>
</feature>
<dbReference type="InterPro" id="IPR013083">
    <property type="entry name" value="Znf_RING/FYVE/PHD"/>
</dbReference>
<evidence type="ECO:0000256" key="1">
    <source>
        <dbReference type="SAM" id="MobiDB-lite"/>
    </source>
</evidence>
<dbReference type="AlphaFoldDB" id="A0A9P4V9K6"/>
<dbReference type="OrthoDB" id="5431456at2759"/>
<feature type="compositionally biased region" description="Low complexity" evidence="1">
    <location>
        <begin position="518"/>
        <end position="530"/>
    </location>
</feature>
<feature type="region of interest" description="Disordered" evidence="1">
    <location>
        <begin position="363"/>
        <end position="382"/>
    </location>
</feature>
<feature type="region of interest" description="Disordered" evidence="1">
    <location>
        <begin position="706"/>
        <end position="732"/>
    </location>
</feature>
<dbReference type="Proteomes" id="UP000799444">
    <property type="component" value="Unassembled WGS sequence"/>
</dbReference>
<feature type="compositionally biased region" description="Basic and acidic residues" evidence="1">
    <location>
        <begin position="123"/>
        <end position="135"/>
    </location>
</feature>
<feature type="compositionally biased region" description="Polar residues" evidence="1">
    <location>
        <begin position="723"/>
        <end position="732"/>
    </location>
</feature>
<organism evidence="2 3">
    <name type="scientific">Polyplosphaeria fusca</name>
    <dbReference type="NCBI Taxonomy" id="682080"/>
    <lineage>
        <taxon>Eukaryota</taxon>
        <taxon>Fungi</taxon>
        <taxon>Dikarya</taxon>
        <taxon>Ascomycota</taxon>
        <taxon>Pezizomycotina</taxon>
        <taxon>Dothideomycetes</taxon>
        <taxon>Pleosporomycetidae</taxon>
        <taxon>Pleosporales</taxon>
        <taxon>Tetraplosphaeriaceae</taxon>
        <taxon>Polyplosphaeria</taxon>
    </lineage>
</organism>
<reference evidence="2" key="1">
    <citation type="journal article" date="2020" name="Stud. Mycol.">
        <title>101 Dothideomycetes genomes: a test case for predicting lifestyles and emergence of pathogens.</title>
        <authorList>
            <person name="Haridas S."/>
            <person name="Albert R."/>
            <person name="Binder M."/>
            <person name="Bloem J."/>
            <person name="Labutti K."/>
            <person name="Salamov A."/>
            <person name="Andreopoulos B."/>
            <person name="Baker S."/>
            <person name="Barry K."/>
            <person name="Bills G."/>
            <person name="Bluhm B."/>
            <person name="Cannon C."/>
            <person name="Castanera R."/>
            <person name="Culley D."/>
            <person name="Daum C."/>
            <person name="Ezra D."/>
            <person name="Gonzalez J."/>
            <person name="Henrissat B."/>
            <person name="Kuo A."/>
            <person name="Liang C."/>
            <person name="Lipzen A."/>
            <person name="Lutzoni F."/>
            <person name="Magnuson J."/>
            <person name="Mondo S."/>
            <person name="Nolan M."/>
            <person name="Ohm R."/>
            <person name="Pangilinan J."/>
            <person name="Park H.-J."/>
            <person name="Ramirez L."/>
            <person name="Alfaro M."/>
            <person name="Sun H."/>
            <person name="Tritt A."/>
            <person name="Yoshinaga Y."/>
            <person name="Zwiers L.-H."/>
            <person name="Turgeon B."/>
            <person name="Goodwin S."/>
            <person name="Spatafora J."/>
            <person name="Crous P."/>
            <person name="Grigoriev I."/>
        </authorList>
    </citation>
    <scope>NUCLEOTIDE SEQUENCE</scope>
    <source>
        <strain evidence="2">CBS 125425</strain>
    </source>
</reference>
<proteinExistence type="predicted"/>
<dbReference type="SUPFAM" id="SSF57903">
    <property type="entry name" value="FYVE/PHD zinc finger"/>
    <property type="match status" value="1"/>
</dbReference>
<comment type="caution">
    <text evidence="2">The sequence shown here is derived from an EMBL/GenBank/DDBJ whole genome shotgun (WGS) entry which is preliminary data.</text>
</comment>
<dbReference type="InterPro" id="IPR011011">
    <property type="entry name" value="Znf_FYVE_PHD"/>
</dbReference>
<feature type="compositionally biased region" description="Polar residues" evidence="1">
    <location>
        <begin position="62"/>
        <end position="75"/>
    </location>
</feature>
<accession>A0A9P4V9K6</accession>
<keyword evidence="3" id="KW-1185">Reference proteome</keyword>
<feature type="region of interest" description="Disordered" evidence="1">
    <location>
        <begin position="914"/>
        <end position="946"/>
    </location>
</feature>
<feature type="compositionally biased region" description="Basic and acidic residues" evidence="1">
    <location>
        <begin position="547"/>
        <end position="556"/>
    </location>
</feature>
<feature type="compositionally biased region" description="Basic and acidic residues" evidence="1">
    <location>
        <begin position="51"/>
        <end position="61"/>
    </location>
</feature>
<sequence length="988" mass="109988">MFRARIPLEKSFLGHSASQSVTRGLMDEPGHTSGVEGTISHLKSPAAKDANSGRRVYDQHIDTQISTCQSQSSRISPPPLKRQRCDLSGRDSTRVRLSVAPPEESQSSNPLHQRRPDATGSVSKEKDNQSHRGSDFDTIYERPPGSQLASTESTSPGRSILTTAVSENLTQARPARMTWPASGRWQDNMLNTPNHERTIEDDNDSIASSLLRSDSTSSSKRAPKCCICRDTKSRTVDKLATCSSCNLRFHESCRKPSLAADAAQILLRRASSAQSSLSLEVTDKPVDVTVACPEPSSTTRNSTIAAHSPTIKEAINFEDASPPQPSSAEEMRKLGGWRSQMMDESTVIASLPVDDLDLAVGTSLTSSTSQRPDDQRGPNRAPSYTLCSSCLKTRIIRKPMDKDNLCYGCKHCDRFQNSERITIPETPESLIEPMNGHLNTSPTALPSQTATPWFKGFLVGSQSKIVTRKIPHAEATPAVTGSTAQRCSAMNSTENCNMSSDGDVSAPMDISDEDKGESLCLSSSLSSVLSSPPPDLTDDLDIFSDSKGPKEEESTKWKGSYGLRMNIQKPTWKKESEATEVAKMESRKQLVRKSYGAAGATAHWARVDPENPTLKQLFAFGLLAGDGSPRSVPEIHDSIAERFPTYVKGQGPWQNNISAICHRFSDVVKHRLTGRRNVWDFKNAEVRKEWAARLALLLNSTQSSHNSLSLRSEETTRPRRKTASPTSYAVTSPPDSSFLDRFDSKINDSLHNIRYAMLKENDKLVEMYSVVRAEARRKLQDRTLSDTDRATAREEFLKHKSNFEQWTARLESLGLAQNPMDPDPILEPEEAEDITQPFARLRDVRAEDIGPDIRLERNFFKAYPEFTKPCVEMMSQEQRESKIREIKGRKSRKATFKQHLAYVRKDRVDVHDEMSGSWQENQRAQAVKERQTQNGEPDTFDTASNYPIPMVHNNQLVFRDGSLVNGKLPRARVVYKMGKQLGGSIWNN</sequence>
<protein>
    <submittedName>
        <fullName evidence="2">Uncharacterized protein</fullName>
    </submittedName>
</protein>
<name>A0A9P4V9K6_9PLEO</name>
<feature type="compositionally biased region" description="Polar residues" evidence="1">
    <location>
        <begin position="492"/>
        <end position="502"/>
    </location>
</feature>
<evidence type="ECO:0000313" key="3">
    <source>
        <dbReference type="Proteomes" id="UP000799444"/>
    </source>
</evidence>
<feature type="compositionally biased region" description="Polar residues" evidence="1">
    <location>
        <begin position="932"/>
        <end position="945"/>
    </location>
</feature>
<evidence type="ECO:0000313" key="2">
    <source>
        <dbReference type="EMBL" id="KAF2740640.1"/>
    </source>
</evidence>
<feature type="region of interest" description="Disordered" evidence="1">
    <location>
        <begin position="183"/>
        <end position="203"/>
    </location>
</feature>
<gene>
    <name evidence="2" type="ORF">EJ04DRAFT_518436</name>
</gene>
<dbReference type="Gene3D" id="3.30.40.10">
    <property type="entry name" value="Zinc/RING finger domain, C3HC4 (zinc finger)"/>
    <property type="match status" value="1"/>
</dbReference>
<feature type="compositionally biased region" description="Polar residues" evidence="1">
    <location>
        <begin position="147"/>
        <end position="158"/>
    </location>
</feature>